<keyword evidence="2" id="KW-1185">Reference proteome</keyword>
<accession>A0A2U2X853</accession>
<dbReference type="AlphaFoldDB" id="A0A2U2X853"/>
<evidence type="ECO:0000313" key="2">
    <source>
        <dbReference type="Proteomes" id="UP000245375"/>
    </source>
</evidence>
<organism evidence="1 2">
    <name type="scientific">Algibacter marinivivus</name>
    <dbReference type="NCBI Taxonomy" id="2100723"/>
    <lineage>
        <taxon>Bacteria</taxon>
        <taxon>Pseudomonadati</taxon>
        <taxon>Bacteroidota</taxon>
        <taxon>Flavobacteriia</taxon>
        <taxon>Flavobacteriales</taxon>
        <taxon>Flavobacteriaceae</taxon>
        <taxon>Algibacter</taxon>
    </lineage>
</organism>
<reference evidence="1" key="1">
    <citation type="submission" date="2018-05" db="EMBL/GenBank/DDBJ databases">
        <title>Algibacter marinivivus sp. nov., isolated from sample around a algae.</title>
        <authorList>
            <person name="Zhong X."/>
        </authorList>
    </citation>
    <scope>NUCLEOTIDE SEQUENCE [LARGE SCALE GENOMIC DNA]</scope>
    <source>
        <strain evidence="1">ZY111</strain>
    </source>
</reference>
<protein>
    <submittedName>
        <fullName evidence="1">Uncharacterized protein</fullName>
    </submittedName>
</protein>
<comment type="caution">
    <text evidence="1">The sequence shown here is derived from an EMBL/GenBank/DDBJ whole genome shotgun (WGS) entry which is preliminary data.</text>
</comment>
<dbReference type="EMBL" id="QFRI01000001">
    <property type="protein sequence ID" value="PWH83987.1"/>
    <property type="molecule type" value="Genomic_DNA"/>
</dbReference>
<evidence type="ECO:0000313" key="1">
    <source>
        <dbReference type="EMBL" id="PWH83987.1"/>
    </source>
</evidence>
<proteinExistence type="predicted"/>
<gene>
    <name evidence="1" type="ORF">DIS18_05415</name>
</gene>
<reference evidence="1" key="2">
    <citation type="submission" date="2018-05" db="EMBL/GenBank/DDBJ databases">
        <authorList>
            <person name="Lanie J.A."/>
            <person name="Ng W.-L."/>
            <person name="Kazmierczak K.M."/>
            <person name="Andrzejewski T.M."/>
            <person name="Davidsen T.M."/>
            <person name="Wayne K.J."/>
            <person name="Tettelin H."/>
            <person name="Glass J.I."/>
            <person name="Rusch D."/>
            <person name="Podicherti R."/>
            <person name="Tsui H.-C.T."/>
            <person name="Winkler M.E."/>
        </authorList>
    </citation>
    <scope>NUCLEOTIDE SEQUENCE [LARGE SCALE GENOMIC DNA]</scope>
    <source>
        <strain evidence="1">ZY111</strain>
    </source>
</reference>
<name>A0A2U2X853_9FLAO</name>
<sequence length="144" mass="16086">MATVIIVWGIIGYKIINGMSPDASPLKVQEFNNAFKPKALAEVDPFYIQDVEVDPFLGTLASVKKKQNPRKLAADLKPKPSKIISYGGIVKKQKSSEQVFVVNINNSQYLLKKGQVADSIKLIRGNIKEIVVRYNNISQTIKRQ</sequence>
<dbReference type="Proteomes" id="UP000245375">
    <property type="component" value="Unassembled WGS sequence"/>
</dbReference>